<keyword evidence="3" id="KW-0378">Hydrolase</keyword>
<dbReference type="Proteomes" id="UP000606786">
    <property type="component" value="Unassembled WGS sequence"/>
</dbReference>
<evidence type="ECO:0000256" key="2">
    <source>
        <dbReference type="ARBA" id="ARBA00022487"/>
    </source>
</evidence>
<proteinExistence type="inferred from homology"/>
<dbReference type="PANTHER" id="PTHR43142:SF1">
    <property type="entry name" value="CARBOXYLIC ESTER HYDROLASE"/>
    <property type="match status" value="1"/>
</dbReference>
<name>A0A811UAY3_CERCA</name>
<organism evidence="8 9">
    <name type="scientific">Ceratitis capitata</name>
    <name type="common">Mediterranean fruit fly</name>
    <name type="synonym">Tephritis capitata</name>
    <dbReference type="NCBI Taxonomy" id="7213"/>
    <lineage>
        <taxon>Eukaryota</taxon>
        <taxon>Metazoa</taxon>
        <taxon>Ecdysozoa</taxon>
        <taxon>Arthropoda</taxon>
        <taxon>Hexapoda</taxon>
        <taxon>Insecta</taxon>
        <taxon>Pterygota</taxon>
        <taxon>Neoptera</taxon>
        <taxon>Endopterygota</taxon>
        <taxon>Diptera</taxon>
        <taxon>Brachycera</taxon>
        <taxon>Muscomorpha</taxon>
        <taxon>Tephritoidea</taxon>
        <taxon>Tephritidae</taxon>
        <taxon>Ceratitis</taxon>
        <taxon>Ceratitis</taxon>
    </lineage>
</organism>
<dbReference type="InterPro" id="IPR029058">
    <property type="entry name" value="AB_hydrolase_fold"/>
</dbReference>
<evidence type="ECO:0000256" key="1">
    <source>
        <dbReference type="ARBA" id="ARBA00005964"/>
    </source>
</evidence>
<evidence type="ECO:0000313" key="9">
    <source>
        <dbReference type="Proteomes" id="UP000606786"/>
    </source>
</evidence>
<protein>
    <recommendedName>
        <fullName evidence="6">carboxylesterase</fullName>
        <ecNumber evidence="6">3.1.1.1</ecNumber>
    </recommendedName>
</protein>
<dbReference type="AlphaFoldDB" id="A0A811UAY3"/>
<dbReference type="EMBL" id="CAJHJT010000001">
    <property type="protein sequence ID" value="CAD6996039.1"/>
    <property type="molecule type" value="Genomic_DNA"/>
</dbReference>
<dbReference type="SUPFAM" id="SSF53474">
    <property type="entry name" value="alpha/beta-Hydrolases"/>
    <property type="match status" value="1"/>
</dbReference>
<dbReference type="EC" id="3.1.1.1" evidence="6"/>
<keyword evidence="5" id="KW-0325">Glycoprotein</keyword>
<comment type="similarity">
    <text evidence="1">Belongs to the type-B carboxylesterase/lipase family.</text>
</comment>
<keyword evidence="9" id="KW-1185">Reference proteome</keyword>
<comment type="caution">
    <text evidence="8">The sequence shown here is derived from an EMBL/GenBank/DDBJ whole genome shotgun (WGS) entry which is preliminary data.</text>
</comment>
<dbReference type="PANTHER" id="PTHR43142">
    <property type="entry name" value="CARBOXYLIC ESTER HYDROLASE"/>
    <property type="match status" value="1"/>
</dbReference>
<gene>
    <name evidence="8" type="ORF">CCAP1982_LOCUS4745</name>
</gene>
<sequence length="89" mass="10243">MKRKNLTFIEEELYHLKSEQPLPVMVFIYGGSFRSGEARRESYGPDYFMHDDIVLVTFNYRVCALGFLSFADPALKIPAMLGSKIKYSP</sequence>
<keyword evidence="4" id="KW-1015">Disulfide bond</keyword>
<dbReference type="InterPro" id="IPR002018">
    <property type="entry name" value="CarbesteraseB"/>
</dbReference>
<accession>A0A811UAY3</accession>
<feature type="domain" description="Carboxylesterase type B" evidence="7">
    <location>
        <begin position="17"/>
        <end position="74"/>
    </location>
</feature>
<dbReference type="Gene3D" id="3.40.50.1820">
    <property type="entry name" value="alpha/beta hydrolase"/>
    <property type="match status" value="1"/>
</dbReference>
<dbReference type="GO" id="GO:0106435">
    <property type="term" value="F:carboxylesterase activity"/>
    <property type="evidence" value="ECO:0007669"/>
    <property type="project" value="UniProtKB-EC"/>
</dbReference>
<evidence type="ECO:0000313" key="8">
    <source>
        <dbReference type="EMBL" id="CAD6996039.1"/>
    </source>
</evidence>
<keyword evidence="2" id="KW-0719">Serine esterase</keyword>
<reference evidence="8" key="1">
    <citation type="submission" date="2020-11" db="EMBL/GenBank/DDBJ databases">
        <authorList>
            <person name="Whitehead M."/>
        </authorList>
    </citation>
    <scope>NUCLEOTIDE SEQUENCE</scope>
    <source>
        <strain evidence="8">EGII</strain>
    </source>
</reference>
<evidence type="ECO:0000256" key="5">
    <source>
        <dbReference type="ARBA" id="ARBA00023180"/>
    </source>
</evidence>
<evidence type="ECO:0000256" key="4">
    <source>
        <dbReference type="ARBA" id="ARBA00023157"/>
    </source>
</evidence>
<dbReference type="Pfam" id="PF00135">
    <property type="entry name" value="COesterase"/>
    <property type="match status" value="1"/>
</dbReference>
<evidence type="ECO:0000256" key="3">
    <source>
        <dbReference type="ARBA" id="ARBA00022801"/>
    </source>
</evidence>
<evidence type="ECO:0000256" key="6">
    <source>
        <dbReference type="ARBA" id="ARBA00039155"/>
    </source>
</evidence>
<evidence type="ECO:0000259" key="7">
    <source>
        <dbReference type="Pfam" id="PF00135"/>
    </source>
</evidence>